<dbReference type="Proteomes" id="UP000185936">
    <property type="component" value="Unassembled WGS sequence"/>
</dbReference>
<dbReference type="Pfam" id="PF13847">
    <property type="entry name" value="Methyltransf_31"/>
    <property type="match status" value="1"/>
</dbReference>
<feature type="compositionally biased region" description="Basic and acidic residues" evidence="1">
    <location>
        <begin position="1"/>
        <end position="20"/>
    </location>
</feature>
<gene>
    <name evidence="3" type="ORF">SAMN05421752_101377</name>
</gene>
<proteinExistence type="predicted"/>
<keyword evidence="3" id="KW-0489">Methyltransferase</keyword>
<dbReference type="InterPro" id="IPR025714">
    <property type="entry name" value="Methyltranfer_dom"/>
</dbReference>
<sequence length="232" mass="25936">MATETPDREHAPANETRDPGDSQYAAHLERSRTVWDRWSDYYTMSETDLEPLREAAIDRIELQPGDRVLEIGCGPGVNFERVRGEVGEQGELVAVDYSPEMIAKARARIENHGWENVEVRRADATTAAFDDPFDAAIATLSLSVMPDIRRAAETVSQSLVSDTTFVVVDVRPVPDGPARVLNPLLWRFLRWYANWNPDDDVVDALATVFDTHELVDSSLAGTLYTVVCEKES</sequence>
<evidence type="ECO:0000313" key="3">
    <source>
        <dbReference type="EMBL" id="SIR63211.1"/>
    </source>
</evidence>
<feature type="domain" description="Methyltransferase" evidence="2">
    <location>
        <begin position="64"/>
        <end position="171"/>
    </location>
</feature>
<evidence type="ECO:0000256" key="1">
    <source>
        <dbReference type="SAM" id="MobiDB-lite"/>
    </source>
</evidence>
<feature type="region of interest" description="Disordered" evidence="1">
    <location>
        <begin position="1"/>
        <end position="22"/>
    </location>
</feature>
<dbReference type="InterPro" id="IPR029063">
    <property type="entry name" value="SAM-dependent_MTases_sf"/>
</dbReference>
<dbReference type="OrthoDB" id="8915at2157"/>
<dbReference type="RefSeq" id="WP_076607468.1">
    <property type="nucleotide sequence ID" value="NZ_FTNR01000001.1"/>
</dbReference>
<name>A0A1N7CHW9_9EURY</name>
<dbReference type="STRING" id="308853.SAMN05421752_101377"/>
<evidence type="ECO:0000259" key="2">
    <source>
        <dbReference type="Pfam" id="PF13847"/>
    </source>
</evidence>
<protein>
    <submittedName>
        <fullName evidence="3">Methyltransferase domain-containing protein</fullName>
    </submittedName>
</protein>
<keyword evidence="4" id="KW-1185">Reference proteome</keyword>
<dbReference type="GO" id="GO:0008168">
    <property type="term" value="F:methyltransferase activity"/>
    <property type="evidence" value="ECO:0007669"/>
    <property type="project" value="UniProtKB-KW"/>
</dbReference>
<dbReference type="GO" id="GO:0032259">
    <property type="term" value="P:methylation"/>
    <property type="evidence" value="ECO:0007669"/>
    <property type="project" value="UniProtKB-KW"/>
</dbReference>
<evidence type="ECO:0000313" key="4">
    <source>
        <dbReference type="Proteomes" id="UP000185936"/>
    </source>
</evidence>
<reference evidence="4" key="1">
    <citation type="submission" date="2017-01" db="EMBL/GenBank/DDBJ databases">
        <authorList>
            <person name="Varghese N."/>
            <person name="Submissions S."/>
        </authorList>
    </citation>
    <scope>NUCLEOTIDE SEQUENCE [LARGE SCALE GENOMIC DNA]</scope>
    <source>
        <strain evidence="4">type strain: HArc-</strain>
    </source>
</reference>
<dbReference type="AlphaFoldDB" id="A0A1N7CHW9"/>
<dbReference type="PANTHER" id="PTHR43861:SF1">
    <property type="entry name" value="TRANS-ACONITATE 2-METHYLTRANSFERASE"/>
    <property type="match status" value="1"/>
</dbReference>
<dbReference type="Gene3D" id="3.40.50.150">
    <property type="entry name" value="Vaccinia Virus protein VP39"/>
    <property type="match status" value="1"/>
</dbReference>
<accession>A0A1N7CHW9</accession>
<dbReference type="EMBL" id="FTNR01000001">
    <property type="protein sequence ID" value="SIR63211.1"/>
    <property type="molecule type" value="Genomic_DNA"/>
</dbReference>
<dbReference type="SUPFAM" id="SSF53335">
    <property type="entry name" value="S-adenosyl-L-methionine-dependent methyltransferases"/>
    <property type="match status" value="1"/>
</dbReference>
<dbReference type="PANTHER" id="PTHR43861">
    <property type="entry name" value="TRANS-ACONITATE 2-METHYLTRANSFERASE-RELATED"/>
    <property type="match status" value="1"/>
</dbReference>
<dbReference type="CDD" id="cd02440">
    <property type="entry name" value="AdoMet_MTases"/>
    <property type="match status" value="1"/>
</dbReference>
<keyword evidence="3" id="KW-0808">Transferase</keyword>
<organism evidence="3 4">
    <name type="scientific">Natronorubrum thiooxidans</name>
    <dbReference type="NCBI Taxonomy" id="308853"/>
    <lineage>
        <taxon>Archaea</taxon>
        <taxon>Methanobacteriati</taxon>
        <taxon>Methanobacteriota</taxon>
        <taxon>Stenosarchaea group</taxon>
        <taxon>Halobacteria</taxon>
        <taxon>Halobacteriales</taxon>
        <taxon>Natrialbaceae</taxon>
        <taxon>Natronorubrum</taxon>
    </lineage>
</organism>